<evidence type="ECO:0000313" key="2">
    <source>
        <dbReference type="EMBL" id="GJT29714.1"/>
    </source>
</evidence>
<evidence type="ECO:0000313" key="3">
    <source>
        <dbReference type="Proteomes" id="UP001151760"/>
    </source>
</evidence>
<gene>
    <name evidence="2" type="ORF">Tco_0909989</name>
</gene>
<keyword evidence="3" id="KW-1185">Reference proteome</keyword>
<proteinExistence type="predicted"/>
<accession>A0ABQ5CXX0</accession>
<dbReference type="EMBL" id="BQNB010014566">
    <property type="protein sequence ID" value="GJT29714.1"/>
    <property type="molecule type" value="Genomic_DNA"/>
</dbReference>
<sequence>MRDEAQTATSSIAQLSALIVELEAMEDGDEEKIAMKEEHVKIMEAAGLSSYRYEELEMGQLRYLEALGQRGDALKSLDYLREMVVCDSGMLGVLEQLLAGSHVGMPMKDGYPVTAENKANKAAGPKEANHSAGTQDNIDAGNSKMETEPAQEYFVLPLYKELASPKQTALGKDFLNPLMVDSLPKTIWLSMHQVIAMKHWLFQIKWLLSQKSSSSSKSRLKNSYVFGYILQVINKLKLKKHEVSTASTSVSTGSRVSTVSISLDLSRLATTLNRLERSIQIGINKWYQSLLRNSE</sequence>
<reference evidence="2" key="1">
    <citation type="journal article" date="2022" name="Int. J. Mol. Sci.">
        <title>Draft Genome of Tanacetum Coccineum: Genomic Comparison of Closely Related Tanacetum-Family Plants.</title>
        <authorList>
            <person name="Yamashiro T."/>
            <person name="Shiraishi A."/>
            <person name="Nakayama K."/>
            <person name="Satake H."/>
        </authorList>
    </citation>
    <scope>NUCLEOTIDE SEQUENCE</scope>
</reference>
<feature type="region of interest" description="Disordered" evidence="1">
    <location>
        <begin position="119"/>
        <end position="142"/>
    </location>
</feature>
<evidence type="ECO:0000256" key="1">
    <source>
        <dbReference type="SAM" id="MobiDB-lite"/>
    </source>
</evidence>
<dbReference type="Proteomes" id="UP001151760">
    <property type="component" value="Unassembled WGS sequence"/>
</dbReference>
<comment type="caution">
    <text evidence="2">The sequence shown here is derived from an EMBL/GenBank/DDBJ whole genome shotgun (WGS) entry which is preliminary data.</text>
</comment>
<organism evidence="2 3">
    <name type="scientific">Tanacetum coccineum</name>
    <dbReference type="NCBI Taxonomy" id="301880"/>
    <lineage>
        <taxon>Eukaryota</taxon>
        <taxon>Viridiplantae</taxon>
        <taxon>Streptophyta</taxon>
        <taxon>Embryophyta</taxon>
        <taxon>Tracheophyta</taxon>
        <taxon>Spermatophyta</taxon>
        <taxon>Magnoliopsida</taxon>
        <taxon>eudicotyledons</taxon>
        <taxon>Gunneridae</taxon>
        <taxon>Pentapetalae</taxon>
        <taxon>asterids</taxon>
        <taxon>campanulids</taxon>
        <taxon>Asterales</taxon>
        <taxon>Asteraceae</taxon>
        <taxon>Asteroideae</taxon>
        <taxon>Anthemideae</taxon>
        <taxon>Anthemidinae</taxon>
        <taxon>Tanacetum</taxon>
    </lineage>
</organism>
<name>A0ABQ5CXX0_9ASTR</name>
<protein>
    <submittedName>
        <fullName evidence="2">Uncharacterized protein</fullName>
    </submittedName>
</protein>
<reference evidence="2" key="2">
    <citation type="submission" date="2022-01" db="EMBL/GenBank/DDBJ databases">
        <authorList>
            <person name="Yamashiro T."/>
            <person name="Shiraishi A."/>
            <person name="Satake H."/>
            <person name="Nakayama K."/>
        </authorList>
    </citation>
    <scope>NUCLEOTIDE SEQUENCE</scope>
</reference>